<dbReference type="GO" id="GO:0016810">
    <property type="term" value="F:hydrolase activity, acting on carbon-nitrogen (but not peptide) bonds"/>
    <property type="evidence" value="ECO:0007669"/>
    <property type="project" value="InterPro"/>
</dbReference>
<dbReference type="OrthoDB" id="258610at2"/>
<dbReference type="RefSeq" id="WP_110939676.1">
    <property type="nucleotide sequence ID" value="NZ_FQZV01000005.1"/>
</dbReference>
<dbReference type="EMBL" id="FQZV01000005">
    <property type="protein sequence ID" value="SHI68285.1"/>
    <property type="molecule type" value="Genomic_DNA"/>
</dbReference>
<dbReference type="SUPFAM" id="SSF88713">
    <property type="entry name" value="Glycoside hydrolase/deacetylase"/>
    <property type="match status" value="1"/>
</dbReference>
<evidence type="ECO:0000313" key="3">
    <source>
        <dbReference type="EMBL" id="SHI68285.1"/>
    </source>
</evidence>
<proteinExistence type="predicted"/>
<feature type="domain" description="NodB homology" evidence="2">
    <location>
        <begin position="68"/>
        <end position="263"/>
    </location>
</feature>
<dbReference type="CDD" id="cd10944">
    <property type="entry name" value="CE4_SmPgdA_like"/>
    <property type="match status" value="1"/>
</dbReference>
<accession>A0A1M6D4T4</accession>
<evidence type="ECO:0000256" key="1">
    <source>
        <dbReference type="SAM" id="Coils"/>
    </source>
</evidence>
<organism evidence="3 4">
    <name type="scientific">Geosporobacter subterraneus DSM 17957</name>
    <dbReference type="NCBI Taxonomy" id="1121919"/>
    <lineage>
        <taxon>Bacteria</taxon>
        <taxon>Bacillati</taxon>
        <taxon>Bacillota</taxon>
        <taxon>Clostridia</taxon>
        <taxon>Peptostreptococcales</taxon>
        <taxon>Thermotaleaceae</taxon>
        <taxon>Geosporobacter</taxon>
    </lineage>
</organism>
<dbReference type="PROSITE" id="PS51677">
    <property type="entry name" value="NODB"/>
    <property type="match status" value="1"/>
</dbReference>
<dbReference type="Proteomes" id="UP000184536">
    <property type="component" value="Unassembled WGS sequence"/>
</dbReference>
<dbReference type="InterPro" id="IPR050248">
    <property type="entry name" value="Polysacc_deacetylase_ArnD"/>
</dbReference>
<keyword evidence="1" id="KW-0175">Coiled coil</keyword>
<dbReference type="InterPro" id="IPR011330">
    <property type="entry name" value="Glyco_hydro/deAcase_b/a-brl"/>
</dbReference>
<protein>
    <submittedName>
        <fullName evidence="3">Peptidoglycan/xylan/chitin deacetylase, PgdA/CDA1 family</fullName>
    </submittedName>
</protein>
<dbReference type="GO" id="GO:0005975">
    <property type="term" value="P:carbohydrate metabolic process"/>
    <property type="evidence" value="ECO:0007669"/>
    <property type="project" value="InterPro"/>
</dbReference>
<dbReference type="PANTHER" id="PTHR10587">
    <property type="entry name" value="GLYCOSYL TRANSFERASE-RELATED"/>
    <property type="match status" value="1"/>
</dbReference>
<dbReference type="Gene3D" id="3.20.20.370">
    <property type="entry name" value="Glycoside hydrolase/deacetylase"/>
    <property type="match status" value="1"/>
</dbReference>
<keyword evidence="4" id="KW-1185">Reference proteome</keyword>
<name>A0A1M6D4T4_9FIRM</name>
<sequence length="275" mass="31246">MAQAHLELQQSFETLETEKAQMLQEKVQLEQALEALKQENDKIQKEMEALKEPVANQKTETLKVSQNKTAYLTFDDGPSSNTIKILDILKKYEIKATFFVIGSETESSKKIYRRIVEEGHVIGNHTYSHNYNKIYASVENFMEDIWKLEALLEEVAGVKPKIIRFPGGSKNQASSRAGGKGLMADLITRLQEEGYQYFDWNVTSKDASAVTPDKEIIVRSVLEGIQGKKEAIILFHDNAPKTTTVEALPEIIEALLEKGYKFEVLSETSYYVHHR</sequence>
<dbReference type="Pfam" id="PF01522">
    <property type="entry name" value="Polysacc_deac_1"/>
    <property type="match status" value="1"/>
</dbReference>
<reference evidence="4" key="1">
    <citation type="submission" date="2016-11" db="EMBL/GenBank/DDBJ databases">
        <authorList>
            <person name="Varghese N."/>
            <person name="Submissions S."/>
        </authorList>
    </citation>
    <scope>NUCLEOTIDE SEQUENCE [LARGE SCALE GENOMIC DNA]</scope>
    <source>
        <strain evidence="4">DSM 17957</strain>
    </source>
</reference>
<dbReference type="AlphaFoldDB" id="A0A1M6D4T4"/>
<feature type="coiled-coil region" evidence="1">
    <location>
        <begin position="5"/>
        <end position="53"/>
    </location>
</feature>
<evidence type="ECO:0000259" key="2">
    <source>
        <dbReference type="PROSITE" id="PS51677"/>
    </source>
</evidence>
<dbReference type="STRING" id="1121919.SAMN02745975_00380"/>
<dbReference type="PANTHER" id="PTHR10587:SF125">
    <property type="entry name" value="POLYSACCHARIDE DEACETYLASE YHEN-RELATED"/>
    <property type="match status" value="1"/>
</dbReference>
<dbReference type="InterPro" id="IPR002509">
    <property type="entry name" value="NODB_dom"/>
</dbReference>
<evidence type="ECO:0000313" key="4">
    <source>
        <dbReference type="Proteomes" id="UP000184536"/>
    </source>
</evidence>
<gene>
    <name evidence="3" type="ORF">SAMN02745975_00380</name>
</gene>